<dbReference type="GO" id="GO:0005975">
    <property type="term" value="P:carbohydrate metabolic process"/>
    <property type="evidence" value="ECO:0007669"/>
    <property type="project" value="InterPro"/>
</dbReference>
<dbReference type="GO" id="GO:0008422">
    <property type="term" value="F:beta-glucosidase activity"/>
    <property type="evidence" value="ECO:0007669"/>
    <property type="project" value="UniProtKB-ARBA"/>
</dbReference>
<organism evidence="8">
    <name type="scientific">uncultured Alphaproteobacteria bacterium</name>
    <dbReference type="NCBI Taxonomy" id="91750"/>
    <lineage>
        <taxon>Bacteria</taxon>
        <taxon>Pseudomonadati</taxon>
        <taxon>Pseudomonadota</taxon>
        <taxon>Alphaproteobacteria</taxon>
        <taxon>environmental samples</taxon>
    </lineage>
</organism>
<dbReference type="PANTHER" id="PTHR42715">
    <property type="entry name" value="BETA-GLUCOSIDASE"/>
    <property type="match status" value="1"/>
</dbReference>
<dbReference type="SUPFAM" id="SSF51445">
    <property type="entry name" value="(Trans)glycosidases"/>
    <property type="match status" value="1"/>
</dbReference>
<dbReference type="SMART" id="SM01217">
    <property type="entry name" value="Fn3_like"/>
    <property type="match status" value="1"/>
</dbReference>
<dbReference type="InterPro" id="IPR013783">
    <property type="entry name" value="Ig-like_fold"/>
</dbReference>
<dbReference type="Pfam" id="PF00933">
    <property type="entry name" value="Glyco_hydro_3"/>
    <property type="match status" value="1"/>
</dbReference>
<protein>
    <recommendedName>
        <fullName evidence="5">Beta-D-glucoside glucohydrolase</fullName>
    </recommendedName>
    <alternativeName>
        <fullName evidence="3">Cellobiase</fullName>
    </alternativeName>
    <alternativeName>
        <fullName evidence="4">Gentiobiase</fullName>
    </alternativeName>
</protein>
<dbReference type="InterPro" id="IPR026891">
    <property type="entry name" value="Fn3-like"/>
</dbReference>
<dbReference type="AlphaFoldDB" id="A0A212J265"/>
<evidence type="ECO:0000313" key="8">
    <source>
        <dbReference type="EMBL" id="SBV93275.1"/>
    </source>
</evidence>
<dbReference type="Pfam" id="PF01915">
    <property type="entry name" value="Glyco_hydro_3_C"/>
    <property type="match status" value="1"/>
</dbReference>
<dbReference type="InterPro" id="IPR050288">
    <property type="entry name" value="Cellulose_deg_GH3"/>
</dbReference>
<evidence type="ECO:0000256" key="4">
    <source>
        <dbReference type="ARBA" id="ARBA00032194"/>
    </source>
</evidence>
<dbReference type="InterPro" id="IPR036962">
    <property type="entry name" value="Glyco_hydro_3_N_sf"/>
</dbReference>
<dbReference type="PANTHER" id="PTHR42715:SF10">
    <property type="entry name" value="BETA-GLUCOSIDASE"/>
    <property type="match status" value="1"/>
</dbReference>
<dbReference type="InterPro" id="IPR001764">
    <property type="entry name" value="Glyco_hydro_3_N"/>
</dbReference>
<evidence type="ECO:0000256" key="2">
    <source>
        <dbReference type="ARBA" id="ARBA00022801"/>
    </source>
</evidence>
<dbReference type="SUPFAM" id="SSF52279">
    <property type="entry name" value="Beta-D-glucan exohydrolase, C-terminal domain"/>
    <property type="match status" value="1"/>
</dbReference>
<dbReference type="PRINTS" id="PR00133">
    <property type="entry name" value="GLHYDRLASE3"/>
</dbReference>
<keyword evidence="2 8" id="KW-0378">Hydrolase</keyword>
<gene>
    <name evidence="8" type="primary">bglX</name>
    <name evidence="8" type="ORF">KL86APRO_10362</name>
</gene>
<dbReference type="Gene3D" id="3.40.50.1700">
    <property type="entry name" value="Glycoside hydrolase family 3 C-terminal domain"/>
    <property type="match status" value="1"/>
</dbReference>
<evidence type="ECO:0000256" key="6">
    <source>
        <dbReference type="SAM" id="MobiDB-lite"/>
    </source>
</evidence>
<dbReference type="InterPro" id="IPR002772">
    <property type="entry name" value="Glyco_hydro_3_C"/>
</dbReference>
<comment type="similarity">
    <text evidence="1">Belongs to the glycosyl hydrolase 3 family.</text>
</comment>
<dbReference type="Gene3D" id="3.20.20.300">
    <property type="entry name" value="Glycoside hydrolase, family 3, N-terminal domain"/>
    <property type="match status" value="1"/>
</dbReference>
<dbReference type="FunFam" id="3.40.50.1700:FF:000004">
    <property type="entry name" value="Periplasmic beta-glucosidase"/>
    <property type="match status" value="1"/>
</dbReference>
<feature type="region of interest" description="Disordered" evidence="6">
    <location>
        <begin position="579"/>
        <end position="599"/>
    </location>
</feature>
<proteinExistence type="inferred from homology"/>
<accession>A0A212J265</accession>
<dbReference type="Pfam" id="PF14310">
    <property type="entry name" value="Fn3-like"/>
    <property type="match status" value="1"/>
</dbReference>
<dbReference type="EMBL" id="FLUO01000001">
    <property type="protein sequence ID" value="SBV93275.1"/>
    <property type="molecule type" value="Genomic_DNA"/>
</dbReference>
<sequence length="748" mass="79433">MTSTDTLVDGLLAKMTLAEKLGQLNLVTSNIPAAPERIADIRAGRIGGMFGGLVECSFGVNGPDALHELQKIAVHESRLGIPLLFGYDVIHGHQTVLPIPLALSCSWNPELIEACARTAAREAAACGLNWVFSPMLDIGRDPRWGRIAEGSGEDPFLGARIAAAMVRGLQGEDLADPESVMACIKHFIAYGAAEGGRDYNNADLSPQRLFEVYLPPFLAALEAGAGSAMMSFSAVNGMPSHADADLLRLLDGVLKVSDFDAIPEMIAHGLGDEHGGIDADDPLQTLSERALRAGVQMDMMGKGFATRLEAGLEAGRVSQAQIDAACRAVLEAKAKLGLFADPFARFKRPRNLRAPEYRVTARQAAAESCVLLKNDGELLPLAPGGAIAVVGPLADDRWNLLGPWSFQGDPGTAVSVLEGIRAAAPDARIVHARGCNLLDDPRTIELVNFAGPKVTPDPRDPEEMIAEAVAAARAADVVVAVLGEAAEMSGEAASRMDIGLPAPQRALLHALAATGRPVVLVLAHGRPLTLAWEAVHAPAILAAWFGGCEAGNAIADLLFGAQNPGGRLTTTWPRHVGQIPLSYDRPATGRPGNRGDDPAKYTTRCYLDGPSEPLFPFGFGLGYTRFAYGAPSADKTELRGNDVLSVSVEVANVGTRAGAEVVQMYVSDPVASIVQPLKRLRGFEKISLAPGETRTVTFRITTADLEFVDARLDRVWEPGRFVIGVGPHSDDLRTVTVDWRAERQNASP</sequence>
<feature type="domain" description="Fibronectin type III-like" evidence="7">
    <location>
        <begin position="660"/>
        <end position="729"/>
    </location>
</feature>
<dbReference type="Gene3D" id="2.60.40.10">
    <property type="entry name" value="Immunoglobulins"/>
    <property type="match status" value="1"/>
</dbReference>
<keyword evidence="8" id="KW-0326">Glycosidase</keyword>
<evidence type="ECO:0000256" key="1">
    <source>
        <dbReference type="ARBA" id="ARBA00005336"/>
    </source>
</evidence>
<evidence type="ECO:0000259" key="7">
    <source>
        <dbReference type="SMART" id="SM01217"/>
    </source>
</evidence>
<evidence type="ECO:0000256" key="5">
    <source>
        <dbReference type="ARBA" id="ARBA00032594"/>
    </source>
</evidence>
<dbReference type="InterPro" id="IPR036881">
    <property type="entry name" value="Glyco_hydro_3_C_sf"/>
</dbReference>
<reference evidence="8" key="1">
    <citation type="submission" date="2016-04" db="EMBL/GenBank/DDBJ databases">
        <authorList>
            <person name="Evans L.H."/>
            <person name="Alamgir A."/>
            <person name="Owens N."/>
            <person name="Weber N.D."/>
            <person name="Virtaneva K."/>
            <person name="Barbian K."/>
            <person name="Babar A."/>
            <person name="Rosenke K."/>
        </authorList>
    </citation>
    <scope>NUCLEOTIDE SEQUENCE</scope>
    <source>
        <strain evidence="8">86</strain>
    </source>
</reference>
<name>A0A212J265_9PROT</name>
<evidence type="ECO:0000256" key="3">
    <source>
        <dbReference type="ARBA" id="ARBA00031448"/>
    </source>
</evidence>
<dbReference type="InterPro" id="IPR017853">
    <property type="entry name" value="GH"/>
</dbReference>
<dbReference type="FunFam" id="2.60.40.10:FF:000495">
    <property type="entry name" value="Periplasmic beta-glucosidase"/>
    <property type="match status" value="1"/>
</dbReference>
<dbReference type="NCBIfam" id="NF011678">
    <property type="entry name" value="PRK15098.1"/>
    <property type="match status" value="1"/>
</dbReference>